<feature type="region of interest" description="Disordered" evidence="1">
    <location>
        <begin position="100"/>
        <end position="307"/>
    </location>
</feature>
<protein>
    <submittedName>
        <fullName evidence="2">Uncharacterized protein</fullName>
    </submittedName>
</protein>
<feature type="compositionally biased region" description="Basic and acidic residues" evidence="1">
    <location>
        <begin position="107"/>
        <end position="120"/>
    </location>
</feature>
<dbReference type="OrthoDB" id="5296at2759"/>
<feature type="compositionally biased region" description="Basic and acidic residues" evidence="1">
    <location>
        <begin position="208"/>
        <end position="219"/>
    </location>
</feature>
<name>A0A9P1M6G2_9PEZI</name>
<feature type="compositionally biased region" description="Basic and acidic residues" evidence="1">
    <location>
        <begin position="231"/>
        <end position="242"/>
    </location>
</feature>
<sequence>MADPKIDIQNLLQTGSFPTGRTRTSERGDIDQHPVILENEDYQYAHNPEQRFVLVTDPTAPAANEPVVNDRKNTEPVEQRFVLVSIPKIRSRKALNRRRIPTAAGVDRPRGILSRRKDGPRAVAAASKLSPSSSSKDAKPSAANRRKSPHDLPRLDTEGADGRESRRRPRHMRSRSSTSAYDDYRSYEPQSPTHGGRPAQDDFLSPEVIKHGPRNREQVYHPSGSRPQPAKQKERFTEERPDGPSFNRGPRSISPGPKRSRPGSELPSKHTSRRSSRGSPPRPETLRGALARRPESPTASRDTPAPI</sequence>
<evidence type="ECO:0000256" key="1">
    <source>
        <dbReference type="SAM" id="MobiDB-lite"/>
    </source>
</evidence>
<dbReference type="AlphaFoldDB" id="A0A9P1M6G2"/>
<evidence type="ECO:0000313" key="3">
    <source>
        <dbReference type="Proteomes" id="UP000838763"/>
    </source>
</evidence>
<feature type="compositionally biased region" description="Basic and acidic residues" evidence="1">
    <location>
        <begin position="149"/>
        <end position="164"/>
    </location>
</feature>
<feature type="compositionally biased region" description="Basic residues" evidence="1">
    <location>
        <begin position="165"/>
        <end position="174"/>
    </location>
</feature>
<feature type="compositionally biased region" description="Low complexity" evidence="1">
    <location>
        <begin position="122"/>
        <end position="143"/>
    </location>
</feature>
<organism evidence="2 3">
    <name type="scientific">Parascedosporium putredinis</name>
    <dbReference type="NCBI Taxonomy" id="1442378"/>
    <lineage>
        <taxon>Eukaryota</taxon>
        <taxon>Fungi</taxon>
        <taxon>Dikarya</taxon>
        <taxon>Ascomycota</taxon>
        <taxon>Pezizomycotina</taxon>
        <taxon>Sordariomycetes</taxon>
        <taxon>Hypocreomycetidae</taxon>
        <taxon>Microascales</taxon>
        <taxon>Microascaceae</taxon>
        <taxon>Parascedosporium</taxon>
    </lineage>
</organism>
<accession>A0A9P1M6G2</accession>
<comment type="caution">
    <text evidence="2">The sequence shown here is derived from an EMBL/GenBank/DDBJ whole genome shotgun (WGS) entry which is preliminary data.</text>
</comment>
<feature type="compositionally biased region" description="Polar residues" evidence="1">
    <location>
        <begin position="10"/>
        <end position="22"/>
    </location>
</feature>
<reference evidence="2" key="1">
    <citation type="submission" date="2022-11" db="EMBL/GenBank/DDBJ databases">
        <authorList>
            <person name="Scott C."/>
            <person name="Bruce N."/>
        </authorList>
    </citation>
    <scope>NUCLEOTIDE SEQUENCE</scope>
</reference>
<dbReference type="EMBL" id="CALLCH030000001">
    <property type="protein sequence ID" value="CAI4211312.1"/>
    <property type="molecule type" value="Genomic_DNA"/>
</dbReference>
<proteinExistence type="predicted"/>
<gene>
    <name evidence="2" type="ORF">PPNO1_LOCUS1108</name>
</gene>
<dbReference type="Proteomes" id="UP000838763">
    <property type="component" value="Unassembled WGS sequence"/>
</dbReference>
<feature type="region of interest" description="Disordered" evidence="1">
    <location>
        <begin position="1"/>
        <end position="31"/>
    </location>
</feature>
<keyword evidence="3" id="KW-1185">Reference proteome</keyword>
<evidence type="ECO:0000313" key="2">
    <source>
        <dbReference type="EMBL" id="CAI4211312.1"/>
    </source>
</evidence>